<evidence type="ECO:0000313" key="3">
    <source>
        <dbReference type="Proteomes" id="UP000199409"/>
    </source>
</evidence>
<proteinExistence type="predicted"/>
<evidence type="ECO:0000256" key="1">
    <source>
        <dbReference type="SAM" id="Phobius"/>
    </source>
</evidence>
<sequence>MLLSNEYLIGYNRNMRHRKPHRIQYLFKLLMILIVLLLCGCVSNSYWTWQHPNMLDEMQLQEDRKECWDLAKAEVDSINYYYDYARYNVRYYWPYNRHNHHKGKVKSFDPYFNNYSHYKFFQRQDDLDRFFRICMKTKGWQRVKVERIEKQPAQ</sequence>
<keyword evidence="3" id="KW-1185">Reference proteome</keyword>
<keyword evidence="1" id="KW-0812">Transmembrane</keyword>
<dbReference type="STRING" id="37625.SAMN05660420_02196"/>
<dbReference type="EMBL" id="FNQN01000006">
    <property type="protein sequence ID" value="SEA47205.1"/>
    <property type="molecule type" value="Genomic_DNA"/>
</dbReference>
<reference evidence="2 3" key="1">
    <citation type="submission" date="2016-10" db="EMBL/GenBank/DDBJ databases">
        <authorList>
            <person name="de Groot N.N."/>
        </authorList>
    </citation>
    <scope>NUCLEOTIDE SEQUENCE [LARGE SCALE GENOMIC DNA]</scope>
    <source>
        <strain evidence="2 3">DSM 7343</strain>
    </source>
</reference>
<organism evidence="2 3">
    <name type="scientific">Desulfuromusa kysingii</name>
    <dbReference type="NCBI Taxonomy" id="37625"/>
    <lineage>
        <taxon>Bacteria</taxon>
        <taxon>Pseudomonadati</taxon>
        <taxon>Thermodesulfobacteriota</taxon>
        <taxon>Desulfuromonadia</taxon>
        <taxon>Desulfuromonadales</taxon>
        <taxon>Geopsychrobacteraceae</taxon>
        <taxon>Desulfuromusa</taxon>
    </lineage>
</organism>
<name>A0A1H4BG65_9BACT</name>
<feature type="transmembrane region" description="Helical" evidence="1">
    <location>
        <begin position="25"/>
        <end position="49"/>
    </location>
</feature>
<evidence type="ECO:0000313" key="2">
    <source>
        <dbReference type="EMBL" id="SEA47205.1"/>
    </source>
</evidence>
<dbReference type="AlphaFoldDB" id="A0A1H4BG65"/>
<dbReference type="Proteomes" id="UP000199409">
    <property type="component" value="Unassembled WGS sequence"/>
</dbReference>
<keyword evidence="1" id="KW-0472">Membrane</keyword>
<keyword evidence="1" id="KW-1133">Transmembrane helix</keyword>
<gene>
    <name evidence="2" type="ORF">SAMN05660420_02196</name>
</gene>
<accession>A0A1H4BG65</accession>
<protein>
    <submittedName>
        <fullName evidence="2">Uncharacterized protein</fullName>
    </submittedName>
</protein>